<feature type="region of interest" description="Disordered" evidence="1">
    <location>
        <begin position="374"/>
        <end position="395"/>
    </location>
</feature>
<name>A0A2X0IJA2_9ACTN</name>
<reference evidence="3 4" key="1">
    <citation type="submission" date="2018-06" db="EMBL/GenBank/DDBJ databases">
        <title>Streptacidiphilus pinicola sp. nov., isolated from pine grove soil.</title>
        <authorList>
            <person name="Roh S.G."/>
            <person name="Park S."/>
            <person name="Kim M.-K."/>
            <person name="Yun B.-R."/>
            <person name="Park J."/>
            <person name="Kim M.J."/>
            <person name="Kim Y.S."/>
            <person name="Kim S.B."/>
        </authorList>
    </citation>
    <scope>NUCLEOTIDE SEQUENCE [LARGE SCALE GENOMIC DNA]</scope>
    <source>
        <strain evidence="3 4">MMS16-CNU450</strain>
    </source>
</reference>
<dbReference type="Pfam" id="PF12666">
    <property type="entry name" value="PrgI"/>
    <property type="match status" value="1"/>
</dbReference>
<keyword evidence="4" id="KW-1185">Reference proteome</keyword>
<proteinExistence type="predicted"/>
<feature type="transmembrane region" description="Helical" evidence="2">
    <location>
        <begin position="123"/>
        <end position="142"/>
    </location>
</feature>
<dbReference type="Proteomes" id="UP000248889">
    <property type="component" value="Unassembled WGS sequence"/>
</dbReference>
<keyword evidence="2" id="KW-0472">Membrane</keyword>
<evidence type="ECO:0000256" key="2">
    <source>
        <dbReference type="SAM" id="Phobius"/>
    </source>
</evidence>
<keyword evidence="2" id="KW-1133">Transmembrane helix</keyword>
<gene>
    <name evidence="3" type="ORF">DN069_12910</name>
</gene>
<accession>A0A2X0IJA2</accession>
<evidence type="ECO:0000313" key="4">
    <source>
        <dbReference type="Proteomes" id="UP000248889"/>
    </source>
</evidence>
<sequence length="395" mass="43039">MPRRDVSLRRRLPRRAGPHCPPGAEASSRPGRPPQHHHRGRAEAAPAQRRPARRSRHGPVLLCPRRSRAVRCPPRRCPADRKPQRDSERSPEVNRRDPEPESWDPLVKIPADVEQSDKLAWNLTARQLVQLGLAGIALWALWQASRPVLPPLVFAIGALPVAAVSIAVVLGRRDGIGMDRWLGHWLRHRRAPLHLLPAPLVHPADGLAELPLPVTGLDADGALTLSDGCAVLSRTETVNFALRTPGEQRALVAALGRWLNALTGPVQILVRTRRLDLAPMIAALRESAPTLPHPLLEDAAGEHADFLGHLSEGRDLLARDVLLVHREDSADPAARQRVLRRAADSGSLLVAAEVGTRVLDAHQAWSALSAACDGDAPMHPRPAVPSKPVTLEGER</sequence>
<feature type="compositionally biased region" description="Basic and acidic residues" evidence="1">
    <location>
        <begin position="77"/>
        <end position="99"/>
    </location>
</feature>
<protein>
    <submittedName>
        <fullName evidence="3">PrgI family protein</fullName>
    </submittedName>
</protein>
<feature type="region of interest" description="Disordered" evidence="1">
    <location>
        <begin position="1"/>
        <end position="106"/>
    </location>
</feature>
<evidence type="ECO:0000256" key="1">
    <source>
        <dbReference type="SAM" id="MobiDB-lite"/>
    </source>
</evidence>
<dbReference type="InterPro" id="IPR024414">
    <property type="entry name" value="Uncharacterised_PrgI"/>
</dbReference>
<evidence type="ECO:0000313" key="3">
    <source>
        <dbReference type="EMBL" id="RAG85194.1"/>
    </source>
</evidence>
<organism evidence="3 4">
    <name type="scientific">Streptacidiphilus pinicola</name>
    <dbReference type="NCBI Taxonomy" id="2219663"/>
    <lineage>
        <taxon>Bacteria</taxon>
        <taxon>Bacillati</taxon>
        <taxon>Actinomycetota</taxon>
        <taxon>Actinomycetes</taxon>
        <taxon>Kitasatosporales</taxon>
        <taxon>Streptomycetaceae</taxon>
        <taxon>Streptacidiphilus</taxon>
    </lineage>
</organism>
<keyword evidence="2" id="KW-0812">Transmembrane</keyword>
<dbReference type="EMBL" id="QKYN01000047">
    <property type="protein sequence ID" value="RAG85194.1"/>
    <property type="molecule type" value="Genomic_DNA"/>
</dbReference>
<dbReference type="OrthoDB" id="3354527at2"/>
<comment type="caution">
    <text evidence="3">The sequence shown here is derived from an EMBL/GenBank/DDBJ whole genome shotgun (WGS) entry which is preliminary data.</text>
</comment>
<feature type="transmembrane region" description="Helical" evidence="2">
    <location>
        <begin position="148"/>
        <end position="170"/>
    </location>
</feature>
<dbReference type="AlphaFoldDB" id="A0A2X0IJA2"/>